<feature type="compositionally biased region" description="Basic residues" evidence="1">
    <location>
        <begin position="210"/>
        <end position="227"/>
    </location>
</feature>
<feature type="region of interest" description="Disordered" evidence="1">
    <location>
        <begin position="106"/>
        <end position="256"/>
    </location>
</feature>
<feature type="region of interest" description="Disordered" evidence="1">
    <location>
        <begin position="51"/>
        <end position="73"/>
    </location>
</feature>
<dbReference type="OrthoDB" id="3152333at2759"/>
<gene>
    <name evidence="3" type="ORF">M408DRAFT_327791</name>
</gene>
<feature type="compositionally biased region" description="Low complexity" evidence="1">
    <location>
        <begin position="196"/>
        <end position="209"/>
    </location>
</feature>
<dbReference type="HOGENOM" id="CLU_571298_0_0_1"/>
<protein>
    <recommendedName>
        <fullName evidence="2">DUF6699 domain-containing protein</fullName>
    </recommendedName>
</protein>
<organism evidence="3 4">
    <name type="scientific">Serendipita vermifera MAFF 305830</name>
    <dbReference type="NCBI Taxonomy" id="933852"/>
    <lineage>
        <taxon>Eukaryota</taxon>
        <taxon>Fungi</taxon>
        <taxon>Dikarya</taxon>
        <taxon>Basidiomycota</taxon>
        <taxon>Agaricomycotina</taxon>
        <taxon>Agaricomycetes</taxon>
        <taxon>Sebacinales</taxon>
        <taxon>Serendipitaceae</taxon>
        <taxon>Serendipita</taxon>
    </lineage>
</organism>
<dbReference type="EMBL" id="KN824283">
    <property type="protein sequence ID" value="KIM30828.1"/>
    <property type="molecule type" value="Genomic_DNA"/>
</dbReference>
<dbReference type="AlphaFoldDB" id="A0A0C2WXG8"/>
<name>A0A0C2WXG8_SERVB</name>
<evidence type="ECO:0000313" key="3">
    <source>
        <dbReference type="EMBL" id="KIM30828.1"/>
    </source>
</evidence>
<evidence type="ECO:0000259" key="2">
    <source>
        <dbReference type="Pfam" id="PF20415"/>
    </source>
</evidence>
<proteinExistence type="predicted"/>
<dbReference type="InterPro" id="IPR046522">
    <property type="entry name" value="DUF6699"/>
</dbReference>
<feature type="compositionally biased region" description="Low complexity" evidence="1">
    <location>
        <begin position="134"/>
        <end position="147"/>
    </location>
</feature>
<dbReference type="Proteomes" id="UP000054097">
    <property type="component" value="Unassembled WGS sequence"/>
</dbReference>
<reference evidence="4" key="2">
    <citation type="submission" date="2015-01" db="EMBL/GenBank/DDBJ databases">
        <title>Evolutionary Origins and Diversification of the Mycorrhizal Mutualists.</title>
        <authorList>
            <consortium name="DOE Joint Genome Institute"/>
            <consortium name="Mycorrhizal Genomics Consortium"/>
            <person name="Kohler A."/>
            <person name="Kuo A."/>
            <person name="Nagy L.G."/>
            <person name="Floudas D."/>
            <person name="Copeland A."/>
            <person name="Barry K.W."/>
            <person name="Cichocki N."/>
            <person name="Veneault-Fourrey C."/>
            <person name="LaButti K."/>
            <person name="Lindquist E.A."/>
            <person name="Lipzen A."/>
            <person name="Lundell T."/>
            <person name="Morin E."/>
            <person name="Murat C."/>
            <person name="Riley R."/>
            <person name="Ohm R."/>
            <person name="Sun H."/>
            <person name="Tunlid A."/>
            <person name="Henrissat B."/>
            <person name="Grigoriev I.V."/>
            <person name="Hibbett D.S."/>
            <person name="Martin F."/>
        </authorList>
    </citation>
    <scope>NUCLEOTIDE SEQUENCE [LARGE SCALE GENOMIC DNA]</scope>
    <source>
        <strain evidence="4">MAFF 305830</strain>
    </source>
</reference>
<reference evidence="3 4" key="1">
    <citation type="submission" date="2014-04" db="EMBL/GenBank/DDBJ databases">
        <authorList>
            <consortium name="DOE Joint Genome Institute"/>
            <person name="Kuo A."/>
            <person name="Zuccaro A."/>
            <person name="Kohler A."/>
            <person name="Nagy L.G."/>
            <person name="Floudas D."/>
            <person name="Copeland A."/>
            <person name="Barry K.W."/>
            <person name="Cichocki N."/>
            <person name="Veneault-Fourrey C."/>
            <person name="LaButti K."/>
            <person name="Lindquist E.A."/>
            <person name="Lipzen A."/>
            <person name="Lundell T."/>
            <person name="Morin E."/>
            <person name="Murat C."/>
            <person name="Sun H."/>
            <person name="Tunlid A."/>
            <person name="Henrissat B."/>
            <person name="Grigoriev I.V."/>
            <person name="Hibbett D.S."/>
            <person name="Martin F."/>
            <person name="Nordberg H.P."/>
            <person name="Cantor M.N."/>
            <person name="Hua S.X."/>
        </authorList>
    </citation>
    <scope>NUCLEOTIDE SEQUENCE [LARGE SCALE GENOMIC DNA]</scope>
    <source>
        <strain evidence="3 4">MAFF 305830</strain>
    </source>
</reference>
<feature type="compositionally biased region" description="Pro residues" evidence="1">
    <location>
        <begin position="246"/>
        <end position="256"/>
    </location>
</feature>
<dbReference type="Pfam" id="PF20415">
    <property type="entry name" value="DUF6699"/>
    <property type="match status" value="1"/>
</dbReference>
<keyword evidence="4" id="KW-1185">Reference proteome</keyword>
<evidence type="ECO:0000313" key="4">
    <source>
        <dbReference type="Proteomes" id="UP000054097"/>
    </source>
</evidence>
<evidence type="ECO:0000256" key="1">
    <source>
        <dbReference type="SAM" id="MobiDB-lite"/>
    </source>
</evidence>
<accession>A0A0C2WXG8</accession>
<feature type="domain" description="DUF6699" evidence="2">
    <location>
        <begin position="339"/>
        <end position="439"/>
    </location>
</feature>
<sequence>MASYYYPGQVPYTPVNWSYNSIYTPSAPALSTYSAPPSLYPSYPPSAPSIAPISTRSSKSRKSTVQPVILPPNPMATGTPVMMPGVLNSTFTPTIGVLPFSGYQEVEASDTSGESDSESPIVPTLVLTPPPSPLMYSRSRSMSRHSYAQSRPRSHSGSRATSHHARSAAHSHHYEDHHHHHHHRHDGHSVRESHHSCSSAASSCSGSSHRSSHRARSTSSYRSRRARSPSQEEYYPTDIYETRSVPEPPAALPAPVPTVKRHRSYFLPRRHPKPFTVDDWAAKAATTGPISQAQAKHFYPNGVELHPLLDKDTTSLFFSVLDSKKYVTLKDGSSIVPLEAHHATSPPLIKMEIINWHHEMPMVLENPDGIKLGEVIDAILRAARATIPDSEVREWSAERRGIIYHWHWYHRSRVAGMRKYLTVGDALGGYTAFEGLMTSQKAKTVDRKARGLSHCSMVLSLGKDGNIPGLRPLSDFPR</sequence>
<feature type="compositionally biased region" description="Basic residues" evidence="1">
    <location>
        <begin position="152"/>
        <end position="171"/>
    </location>
</feature>